<evidence type="ECO:0000313" key="3">
    <source>
        <dbReference type="Proteomes" id="UP001189616"/>
    </source>
</evidence>
<keyword evidence="3" id="KW-1185">Reference proteome</keyword>
<feature type="region of interest" description="Disordered" evidence="1">
    <location>
        <begin position="198"/>
        <end position="220"/>
    </location>
</feature>
<evidence type="ECO:0000313" key="2">
    <source>
        <dbReference type="EMBL" id="CAJ0779066.1"/>
    </source>
</evidence>
<reference evidence="2 3" key="1">
    <citation type="submission" date="2023-07" db="EMBL/GenBank/DDBJ databases">
        <authorList>
            <person name="Peeters C."/>
        </authorList>
    </citation>
    <scope>NUCLEOTIDE SEQUENCE [LARGE SCALE GENOMIC DNA]</scope>
    <source>
        <strain evidence="2 3">LMG 7141</strain>
    </source>
</reference>
<sequence length="263" mass="29740">MNALVELPQMQLMSADQMRERINAVQKVMGAVMKDGTHFGTIPGTQKPTLYKAGSEVLLTTFHMGLRLEIEDLSDSDCIRYRVKAIGFHQPTGTAVGEGIGECSTGEEKYKWRTAVCDEEFDFYPESRKRVKFQKVWNKGQRRYDFMQIKQVRTEPADLANTVLKMAKKRAQIDFTLTALGASDIFTQDIEDLPEELRPAADDDGNPVQPGNPIEHPAMKEAKSVQDLAKIMNTLKADERKKYLPYFQVRQKELSEASNGTTD</sequence>
<protein>
    <submittedName>
        <fullName evidence="2">Uncharacterized protein</fullName>
    </submittedName>
</protein>
<accession>A0ABM9J1A4</accession>
<comment type="caution">
    <text evidence="2">The sequence shown here is derived from an EMBL/GenBank/DDBJ whole genome shotgun (WGS) entry which is preliminary data.</text>
</comment>
<dbReference type="EMBL" id="CATYWO010000001">
    <property type="protein sequence ID" value="CAJ0779066.1"/>
    <property type="molecule type" value="Genomic_DNA"/>
</dbReference>
<gene>
    <name evidence="2" type="ORF">LMG7141_00835</name>
</gene>
<proteinExistence type="predicted"/>
<evidence type="ECO:0000256" key="1">
    <source>
        <dbReference type="SAM" id="MobiDB-lite"/>
    </source>
</evidence>
<dbReference type="Proteomes" id="UP001189616">
    <property type="component" value="Unassembled WGS sequence"/>
</dbReference>
<organism evidence="2 3">
    <name type="scientific">Ralstonia condita</name>
    <dbReference type="NCBI Taxonomy" id="3058600"/>
    <lineage>
        <taxon>Bacteria</taxon>
        <taxon>Pseudomonadati</taxon>
        <taxon>Pseudomonadota</taxon>
        <taxon>Betaproteobacteria</taxon>
        <taxon>Burkholderiales</taxon>
        <taxon>Burkholderiaceae</taxon>
        <taxon>Ralstonia</taxon>
    </lineage>
</organism>
<name>A0ABM9J1A4_9RALS</name>